<protein>
    <submittedName>
        <fullName evidence="1">Uncharacterized protein</fullName>
    </submittedName>
</protein>
<sequence length="110" mass="12304">MNLNINGINVLNGYVIKALGISTRTAHSEYGNQDDVAKYPERVTFIVKSTPDGRNVGQRFSAYLKTSDGIELQREMTIGQDVEIIDPKITVWARKSFVNITVRAKGVDFK</sequence>
<evidence type="ECO:0000313" key="2">
    <source>
        <dbReference type="Proteomes" id="UP001199710"/>
    </source>
</evidence>
<dbReference type="RefSeq" id="WP_182600461.1">
    <property type="nucleotide sequence ID" value="NZ_JACIVF010000055.1"/>
</dbReference>
<dbReference type="EMBL" id="JAJPDE010000056">
    <property type="protein sequence ID" value="MCD7130359.1"/>
    <property type="molecule type" value="Genomic_DNA"/>
</dbReference>
<reference evidence="1 2" key="1">
    <citation type="submission" date="2021-12" db="EMBL/GenBank/DDBJ databases">
        <title>A phylogenomic analysis of Limosilactobacillus reuteri reveals ancient and stable evolutionary relationships with rodents and birds and zoonotic transmission to humans.</title>
        <authorList>
            <person name="Li F."/>
            <person name="Li X."/>
            <person name="Cheng C."/>
            <person name="Tollenaar S."/>
            <person name="Zhang J.S."/>
            <person name="Simpson D."/>
            <person name="Tasseva G."/>
            <person name="Perez-Munoz M.E."/>
            <person name="Frese S."/>
            <person name="Gaenzle M.G."/>
            <person name="Walter J."/>
            <person name="Zheng J."/>
        </authorList>
    </citation>
    <scope>NUCLEOTIDE SEQUENCE [LARGE SCALE GENOMIC DNA]</scope>
    <source>
        <strain evidence="1 2">BG-MG3-B</strain>
    </source>
</reference>
<comment type="caution">
    <text evidence="1">The sequence shown here is derived from an EMBL/GenBank/DDBJ whole genome shotgun (WGS) entry which is preliminary data.</text>
</comment>
<name>A0ABS8R6F2_9LACO</name>
<keyword evidence="2" id="KW-1185">Reference proteome</keyword>
<accession>A0ABS8R6F2</accession>
<evidence type="ECO:0000313" key="1">
    <source>
        <dbReference type="EMBL" id="MCD7130359.1"/>
    </source>
</evidence>
<dbReference type="Proteomes" id="UP001199710">
    <property type="component" value="Unassembled WGS sequence"/>
</dbReference>
<proteinExistence type="predicted"/>
<organism evidence="1 2">
    <name type="scientific">Limosilactobacillus agrestis</name>
    <dbReference type="NCBI Taxonomy" id="2759748"/>
    <lineage>
        <taxon>Bacteria</taxon>
        <taxon>Bacillati</taxon>
        <taxon>Bacillota</taxon>
        <taxon>Bacilli</taxon>
        <taxon>Lactobacillales</taxon>
        <taxon>Lactobacillaceae</taxon>
        <taxon>Limosilactobacillus</taxon>
    </lineage>
</organism>
<gene>
    <name evidence="1" type="ORF">LTY36_04045</name>
</gene>